<dbReference type="EMBL" id="CP095075">
    <property type="protein sequence ID" value="UOR13811.1"/>
    <property type="molecule type" value="Genomic_DNA"/>
</dbReference>
<gene>
    <name evidence="1" type="ORF">MUO15_10400</name>
</gene>
<dbReference type="Proteomes" id="UP000830326">
    <property type="component" value="Chromosome"/>
</dbReference>
<sequence length="46" mass="5245">MTTIQVPFGAGFQSSNRILIIPEEVPKYYDAWQELYAAILEQSLVN</sequence>
<dbReference type="RefSeq" id="WP_245035675.1">
    <property type="nucleotide sequence ID" value="NZ_CP095075.1"/>
</dbReference>
<accession>A0ABY4HFX4</accession>
<proteinExistence type="predicted"/>
<evidence type="ECO:0000313" key="2">
    <source>
        <dbReference type="Proteomes" id="UP000830326"/>
    </source>
</evidence>
<evidence type="ECO:0000313" key="1">
    <source>
        <dbReference type="EMBL" id="UOR13811.1"/>
    </source>
</evidence>
<reference evidence="1" key="1">
    <citation type="submission" date="2022-04" db="EMBL/GenBank/DDBJ databases">
        <title>Halobacillus sp. isolated from saltern.</title>
        <authorList>
            <person name="Won M."/>
            <person name="Lee C.-M."/>
            <person name="Woen H.-Y."/>
            <person name="Kwon S.-W."/>
        </authorList>
    </citation>
    <scope>NUCLEOTIDE SEQUENCE</scope>
    <source>
        <strain evidence="1">SSHM10-5</strain>
    </source>
</reference>
<name>A0ABY4HFX4_9BACI</name>
<organism evidence="1 2">
    <name type="scientific">Halobacillus amylolyticus</name>
    <dbReference type="NCBI Taxonomy" id="2932259"/>
    <lineage>
        <taxon>Bacteria</taxon>
        <taxon>Bacillati</taxon>
        <taxon>Bacillota</taxon>
        <taxon>Bacilli</taxon>
        <taxon>Bacillales</taxon>
        <taxon>Bacillaceae</taxon>
        <taxon>Halobacillus</taxon>
    </lineage>
</organism>
<protein>
    <submittedName>
        <fullName evidence="1">Uncharacterized protein</fullName>
    </submittedName>
</protein>
<keyword evidence="2" id="KW-1185">Reference proteome</keyword>